<dbReference type="PROSITE" id="PS50930">
    <property type="entry name" value="HTH_LYTTR"/>
    <property type="match status" value="1"/>
</dbReference>
<dbReference type="PANTHER" id="PTHR37299">
    <property type="entry name" value="TRANSCRIPTIONAL REGULATOR-RELATED"/>
    <property type="match status" value="1"/>
</dbReference>
<dbReference type="Proteomes" id="UP001176891">
    <property type="component" value="Unassembled WGS sequence"/>
</dbReference>
<name>A0ABT8X4K6_9FLAO</name>
<dbReference type="InterPro" id="IPR046947">
    <property type="entry name" value="LytR-like"/>
</dbReference>
<dbReference type="RefSeq" id="WP_303283558.1">
    <property type="nucleotide sequence ID" value="NZ_BAABCZ010000004.1"/>
</dbReference>
<comment type="caution">
    <text evidence="2">The sequence shown here is derived from an EMBL/GenBank/DDBJ whole genome shotgun (WGS) entry which is preliminary data.</text>
</comment>
<gene>
    <name evidence="2" type="ORF">Q4Q39_15965</name>
</gene>
<evidence type="ECO:0000313" key="3">
    <source>
        <dbReference type="Proteomes" id="UP001176891"/>
    </source>
</evidence>
<proteinExistence type="predicted"/>
<evidence type="ECO:0000313" key="2">
    <source>
        <dbReference type="EMBL" id="MDO5988906.1"/>
    </source>
</evidence>
<protein>
    <submittedName>
        <fullName evidence="2">LytTR family DNA-binding domain-containing protein</fullName>
    </submittedName>
</protein>
<accession>A0ABT8X4K6</accession>
<dbReference type="PANTHER" id="PTHR37299:SF1">
    <property type="entry name" value="STAGE 0 SPORULATION PROTEIN A HOMOLOG"/>
    <property type="match status" value="1"/>
</dbReference>
<dbReference type="GO" id="GO:0003677">
    <property type="term" value="F:DNA binding"/>
    <property type="evidence" value="ECO:0007669"/>
    <property type="project" value="UniProtKB-KW"/>
</dbReference>
<reference evidence="2" key="1">
    <citation type="submission" date="2023-07" db="EMBL/GenBank/DDBJ databases">
        <title>Two novel species in the genus Flavivirga.</title>
        <authorList>
            <person name="Kwon K."/>
        </authorList>
    </citation>
    <scope>NUCLEOTIDE SEQUENCE</scope>
    <source>
        <strain evidence="2">KACC 14157</strain>
    </source>
</reference>
<keyword evidence="2" id="KW-0238">DNA-binding</keyword>
<dbReference type="InterPro" id="IPR007492">
    <property type="entry name" value="LytTR_DNA-bd_dom"/>
</dbReference>
<dbReference type="EMBL" id="JAUOEM010000005">
    <property type="protein sequence ID" value="MDO5988906.1"/>
    <property type="molecule type" value="Genomic_DNA"/>
</dbReference>
<organism evidence="2 3">
    <name type="scientific">Flavivirga amylovorans</name>
    <dbReference type="NCBI Taxonomy" id="870486"/>
    <lineage>
        <taxon>Bacteria</taxon>
        <taxon>Pseudomonadati</taxon>
        <taxon>Bacteroidota</taxon>
        <taxon>Flavobacteriia</taxon>
        <taxon>Flavobacteriales</taxon>
        <taxon>Flavobacteriaceae</taxon>
        <taxon>Flavivirga</taxon>
    </lineage>
</organism>
<dbReference type="Gene3D" id="2.40.50.1020">
    <property type="entry name" value="LytTr DNA-binding domain"/>
    <property type="match status" value="1"/>
</dbReference>
<dbReference type="Pfam" id="PF04397">
    <property type="entry name" value="LytTR"/>
    <property type="match status" value="1"/>
</dbReference>
<feature type="domain" description="HTH LytTR-type" evidence="1">
    <location>
        <begin position="164"/>
        <end position="233"/>
    </location>
</feature>
<evidence type="ECO:0000259" key="1">
    <source>
        <dbReference type="PROSITE" id="PS50930"/>
    </source>
</evidence>
<sequence length="284" mass="33291">MKLLILKNTIKRASKLMKEKVAILAKNKSECTSLLEDLKLSGVSRIEVFFSWKDMWLSEQKSEYDFILIDYCFFDMFRDDIVVYHLFHKYKSKITFYSNISHKVKTQKGNVAIDLYRMFFRPFVDFDNLIKSAINNEDVIGIEENTLGGVSGTEKALHLKKDTFFLKEGYSLIKFNLNEVLCLESDRNYITVYLSNGKHLIRETLQSVLEILPNNFLRINRSVIINIDKIYKIVGNRVYINGLNSFRPVIANKYKLDISNAVPMFSQKHTVQWNYNKKEKTCKN</sequence>
<keyword evidence="3" id="KW-1185">Reference proteome</keyword>
<dbReference type="SMART" id="SM00850">
    <property type="entry name" value="LytTR"/>
    <property type="match status" value="1"/>
</dbReference>